<feature type="region of interest" description="Disordered" evidence="5">
    <location>
        <begin position="120"/>
        <end position="159"/>
    </location>
</feature>
<dbReference type="PANTHER" id="PTHR45790">
    <property type="entry name" value="SIROHEME SYNTHASE-RELATED"/>
    <property type="match status" value="1"/>
</dbReference>
<dbReference type="VEuPathDB" id="FungiDB:SPPG_01742"/>
<keyword evidence="2 4" id="KW-0808">Transferase</keyword>
<dbReference type="Pfam" id="PF00590">
    <property type="entry name" value="TP_methylase"/>
    <property type="match status" value="1"/>
</dbReference>
<dbReference type="InterPro" id="IPR014777">
    <property type="entry name" value="4pyrrole_Mease_sub1"/>
</dbReference>
<gene>
    <name evidence="7" type="ORF">SPPG_01742</name>
</gene>
<dbReference type="STRING" id="645134.A0A0L0HML1"/>
<dbReference type="FunFam" id="3.40.1010.10:FF:000006">
    <property type="entry name" value="Siroheme synthase, putative"/>
    <property type="match status" value="1"/>
</dbReference>
<dbReference type="GO" id="GO:0019354">
    <property type="term" value="P:siroheme biosynthetic process"/>
    <property type="evidence" value="ECO:0007669"/>
    <property type="project" value="InterPro"/>
</dbReference>
<dbReference type="AlphaFoldDB" id="A0A0L0HML1"/>
<dbReference type="Gene3D" id="3.30.950.10">
    <property type="entry name" value="Methyltransferase, Cobalt-precorrin-4 Transmethylase, Domain 2"/>
    <property type="match status" value="1"/>
</dbReference>
<accession>A0A0L0HML1</accession>
<dbReference type="InterPro" id="IPR000878">
    <property type="entry name" value="4pyrrol_Mease"/>
</dbReference>
<dbReference type="SUPFAM" id="SSF51735">
    <property type="entry name" value="NAD(P)-binding Rossmann-fold domains"/>
    <property type="match status" value="1"/>
</dbReference>
<protein>
    <submittedName>
        <fullName evidence="7">Uroporphyrinogen-III C-methyltransferase</fullName>
    </submittedName>
</protein>
<dbReference type="PROSITE" id="PS00840">
    <property type="entry name" value="SUMT_2"/>
    <property type="match status" value="1"/>
</dbReference>
<dbReference type="Gene3D" id="3.40.50.720">
    <property type="entry name" value="NAD(P)-binding Rossmann-like Domain"/>
    <property type="match status" value="1"/>
</dbReference>
<evidence type="ECO:0000256" key="3">
    <source>
        <dbReference type="ARBA" id="ARBA00022691"/>
    </source>
</evidence>
<dbReference type="GeneID" id="27685385"/>
<evidence type="ECO:0000256" key="5">
    <source>
        <dbReference type="SAM" id="MobiDB-lite"/>
    </source>
</evidence>
<comment type="similarity">
    <text evidence="4">Belongs to the precorrin methyltransferase family.</text>
</comment>
<dbReference type="InterPro" id="IPR035996">
    <property type="entry name" value="4pyrrol_Methylase_sf"/>
</dbReference>
<dbReference type="InterPro" id="IPR003043">
    <property type="entry name" value="Uropor_MeTrfase_CS"/>
</dbReference>
<dbReference type="eggNOG" id="KOG1527">
    <property type="taxonomic scope" value="Eukaryota"/>
</dbReference>
<evidence type="ECO:0000256" key="2">
    <source>
        <dbReference type="ARBA" id="ARBA00022679"/>
    </source>
</evidence>
<dbReference type="InParanoid" id="A0A0L0HML1"/>
<dbReference type="CDD" id="cd11642">
    <property type="entry name" value="SUMT"/>
    <property type="match status" value="1"/>
</dbReference>
<dbReference type="GO" id="GO:0004851">
    <property type="term" value="F:uroporphyrin-III C-methyltransferase activity"/>
    <property type="evidence" value="ECO:0007669"/>
    <property type="project" value="TreeGrafter"/>
</dbReference>
<dbReference type="GO" id="GO:0032259">
    <property type="term" value="P:methylation"/>
    <property type="evidence" value="ECO:0007669"/>
    <property type="project" value="UniProtKB-KW"/>
</dbReference>
<organism evidence="7 8">
    <name type="scientific">Spizellomyces punctatus (strain DAOM BR117)</name>
    <dbReference type="NCBI Taxonomy" id="645134"/>
    <lineage>
        <taxon>Eukaryota</taxon>
        <taxon>Fungi</taxon>
        <taxon>Fungi incertae sedis</taxon>
        <taxon>Chytridiomycota</taxon>
        <taxon>Chytridiomycota incertae sedis</taxon>
        <taxon>Chytridiomycetes</taxon>
        <taxon>Spizellomycetales</taxon>
        <taxon>Spizellomycetaceae</taxon>
        <taxon>Spizellomyces</taxon>
    </lineage>
</organism>
<evidence type="ECO:0000259" key="6">
    <source>
        <dbReference type="Pfam" id="PF00590"/>
    </source>
</evidence>
<dbReference type="OMA" id="SHFKTAD"/>
<dbReference type="EMBL" id="KQ257452">
    <property type="protein sequence ID" value="KND02656.1"/>
    <property type="molecule type" value="Genomic_DNA"/>
</dbReference>
<dbReference type="OrthoDB" id="508204at2759"/>
<dbReference type="NCBIfam" id="TIGR01469">
    <property type="entry name" value="cobA_cysG_Cterm"/>
    <property type="match status" value="1"/>
</dbReference>
<dbReference type="InterPro" id="IPR006366">
    <property type="entry name" value="CobA/CysG_C"/>
</dbReference>
<evidence type="ECO:0000313" key="8">
    <source>
        <dbReference type="Proteomes" id="UP000053201"/>
    </source>
</evidence>
<evidence type="ECO:0000256" key="4">
    <source>
        <dbReference type="RuleBase" id="RU003960"/>
    </source>
</evidence>
<keyword evidence="3" id="KW-0949">S-adenosyl-L-methionine</keyword>
<evidence type="ECO:0000313" key="7">
    <source>
        <dbReference type="EMBL" id="KND02656.1"/>
    </source>
</evidence>
<name>A0A0L0HML1_SPIPD</name>
<dbReference type="SUPFAM" id="SSF53790">
    <property type="entry name" value="Tetrapyrrole methylase"/>
    <property type="match status" value="1"/>
</dbReference>
<dbReference type="PANTHER" id="PTHR45790:SF6">
    <property type="entry name" value="UROPORPHYRINOGEN-III C-METHYLTRANSFERASE"/>
    <property type="match status" value="1"/>
</dbReference>
<dbReference type="InterPro" id="IPR050161">
    <property type="entry name" value="Siro_Cobalamin_biosynth"/>
</dbReference>
<sequence>MDVYPPIPTSQSPLKLVLRPTLQRQCLVIGGSRLAAAIVRSVLAANAVVTLVSQRLCKELAVRSARGEVGWLERQFEERDLIEKDLVFVVDEDPTCIVERCRQSRIWVSAVRHPDLGDFSISHEPVSEQDDIPTLSEPSQPQAPSRTPSPAPPRLPGSLTLVGAGPGSPDLLTLKALTALKTADLVVSDRLVSPAITRLVTCPIQFARKVCGRAREAQDEIYKWTLNAVKEGKNVVRLKGGDPFVFGRGGEEVLFFRKCGVECVVVPGISSSLAAPLYAGIPVTHRGVADQVVIATGRKEDGSAPTYPPYHPQRTSVFLMAMGCIDRLSKTLVKDLGYPPECPVAVIEKATCEEQRVVKGTVESIAGLVSGLGITSHATLVVGGVVEALAPEEDEWSDERSSVTVDMDVDDTWSSATVVND</sequence>
<evidence type="ECO:0000256" key="1">
    <source>
        <dbReference type="ARBA" id="ARBA00022603"/>
    </source>
</evidence>
<keyword evidence="1 4" id="KW-0489">Methyltransferase</keyword>
<dbReference type="InterPro" id="IPR036291">
    <property type="entry name" value="NAD(P)-bd_dom_sf"/>
</dbReference>
<feature type="domain" description="Tetrapyrrole methylase" evidence="6">
    <location>
        <begin position="159"/>
        <end position="365"/>
    </location>
</feature>
<keyword evidence="8" id="KW-1185">Reference proteome</keyword>
<dbReference type="NCBIfam" id="NF004790">
    <property type="entry name" value="PRK06136.1"/>
    <property type="match status" value="1"/>
</dbReference>
<proteinExistence type="inferred from homology"/>
<dbReference type="Pfam" id="PF13241">
    <property type="entry name" value="NAD_binding_7"/>
    <property type="match status" value="1"/>
</dbReference>
<dbReference type="InterPro" id="IPR014776">
    <property type="entry name" value="4pyrrole_Mease_sub2"/>
</dbReference>
<dbReference type="Proteomes" id="UP000053201">
    <property type="component" value="Unassembled WGS sequence"/>
</dbReference>
<dbReference type="RefSeq" id="XP_016610695.1">
    <property type="nucleotide sequence ID" value="XM_016750058.1"/>
</dbReference>
<dbReference type="Gene3D" id="3.40.1010.10">
    <property type="entry name" value="Cobalt-precorrin-4 Transmethylase, Domain 1"/>
    <property type="match status" value="1"/>
</dbReference>
<reference evidence="7 8" key="1">
    <citation type="submission" date="2009-08" db="EMBL/GenBank/DDBJ databases">
        <title>The Genome Sequence of Spizellomyces punctatus strain DAOM BR117.</title>
        <authorList>
            <consortium name="The Broad Institute Genome Sequencing Platform"/>
            <person name="Russ C."/>
            <person name="Cuomo C."/>
            <person name="Shea T."/>
            <person name="Young S.K."/>
            <person name="Zeng Q."/>
            <person name="Koehrsen M."/>
            <person name="Haas B."/>
            <person name="Borodovsky M."/>
            <person name="Guigo R."/>
            <person name="Alvarado L."/>
            <person name="Berlin A."/>
            <person name="Bochicchio J."/>
            <person name="Borenstein D."/>
            <person name="Chapman S."/>
            <person name="Chen Z."/>
            <person name="Engels R."/>
            <person name="Freedman E."/>
            <person name="Gellesch M."/>
            <person name="Goldberg J."/>
            <person name="Griggs A."/>
            <person name="Gujja S."/>
            <person name="Heiman D."/>
            <person name="Hepburn T."/>
            <person name="Howarth C."/>
            <person name="Jen D."/>
            <person name="Larson L."/>
            <person name="Lewis B."/>
            <person name="Mehta T."/>
            <person name="Park D."/>
            <person name="Pearson M."/>
            <person name="Roberts A."/>
            <person name="Saif S."/>
            <person name="Shenoy N."/>
            <person name="Sisk P."/>
            <person name="Stolte C."/>
            <person name="Sykes S."/>
            <person name="Thomson T."/>
            <person name="Walk T."/>
            <person name="White J."/>
            <person name="Yandava C."/>
            <person name="Burger G."/>
            <person name="Gray M.W."/>
            <person name="Holland P.W.H."/>
            <person name="King N."/>
            <person name="Lang F.B.F."/>
            <person name="Roger A.J."/>
            <person name="Ruiz-Trillo I."/>
            <person name="Lander E."/>
            <person name="Nusbaum C."/>
        </authorList>
    </citation>
    <scope>NUCLEOTIDE SEQUENCE [LARGE SCALE GENOMIC DNA]</scope>
    <source>
        <strain evidence="7 8">DAOM BR117</strain>
    </source>
</reference>
<dbReference type="PROSITE" id="PS00839">
    <property type="entry name" value="SUMT_1"/>
    <property type="match status" value="1"/>
</dbReference>